<sequence>MDEEHHQKNDSSIILRTTVPFIEIDSLFIDLSSCIDKPDAGNCDHFSIRGYASQMREKDWKKCCPFDLDGDYESEETISLLPPFHVPQFRWWRCQNCRKENPAGFEQSSSLDMPEGRLAVVNTSTNLCNLNHPPSFSVEKEKKAKGDEVDSRRILNSEIPISTSLVPEVKPTLMLEQNKSDSVTLNSEHRESVENCKLLCGNEVAEVELGLRNLKVIDENTEVFEEEKQTSAHNEETEINFSPSGVKVINQPCNGESDPTNAYPAELDEGNATAFEHTEISVENDKQDHQTDKAGSLHRRKARKVRLLTELLNENESIKTNHIETEESPSHGTPEKSEGLKELSVPQSPVAAKRNIRCSGQNLKSKLPVDEDCLAAEASSSYYMDSKIHALKGGVETTDAFHANESELIGTGLRTKKSLLNKCRNDVTSTHGKKKNKKIQLDSCSPLNIPPGSGDNMSEISLKHNEFSGSAMDPFLLFGSRIEPISSLSKRKSKMPVIDDGRGFTSNHGMPRRDSVSKEVEVRKNEPVPVPCQSVPDESSRGLHLSLTSYLTTIRNDEKSIFETEDSSRCLFSWQGSTSTTSIVRNKDGKAKKHKDPNVSFNYSDNFSGQGAHYGVNSKMTTCRMPFPNGKQNSKSQVEDDSWSQLQAMDNSGVNKVEKSIAVQEHLAAQMKQSERRVGKISEQRALDDIPMEIVELMAKNQYERCLDNTGNNKSLSKTSSKKSQIMNFSNAWGNSGSLQEKISHKWKPQVRNGRNNIHTAGDNVGYGKQSSGNYFSHTERGHFNTNHLHQTLIPPEYAAFVHSQNKSSNAIKFLASSTSENACPQYSKYTGGLVDKESSHSRVQSFGGYNTHRPVSQNNVDAAHLWPEALPNHHSYVSTTHKKVASQSTSVNVCTNYPESSSKGAMNREHNIKFFNPKVTNLEKDGGNYSFENFSRTSAKHPFPCHSNGIELPRNLMGSLDLYSNETIPAMHLLSLMDAGMQRSETHDNPKFPKKPFPRDLKAKDISRLDTGLDKTFDTINCSSDYYGDIHPSKKSHDCFHAASVSGASVPPSIGNESCEIVADLTGKVPLQCKQRGTTKNSTSAWNRSVGASRVKKSQRSVFTSGSLGSSEGVFPFHSLQKKSGGASSSLVAMSGYQRVENPVECIKERHGTKRMLEHSKVSSEFGICSINKNPAEFSIPEAGNVYMIGAEDLKFSKRISPEKVSGLINTDGRKRKRNVKHDVIKQHAIR</sequence>
<dbReference type="GO" id="GO:0045892">
    <property type="term" value="P:negative regulation of DNA-templated transcription"/>
    <property type="evidence" value="ECO:0007669"/>
    <property type="project" value="InterPro"/>
</dbReference>
<keyword evidence="2" id="KW-1185">Reference proteome</keyword>
<evidence type="ECO:0000313" key="4">
    <source>
        <dbReference type="RefSeq" id="XP_022134825.1"/>
    </source>
</evidence>
<gene>
    <name evidence="3 4" type="primary">LOC111006996</name>
</gene>
<evidence type="ECO:0000313" key="2">
    <source>
        <dbReference type="Proteomes" id="UP000504603"/>
    </source>
</evidence>
<dbReference type="GO" id="GO:0048367">
    <property type="term" value="P:shoot system development"/>
    <property type="evidence" value="ECO:0007669"/>
    <property type="project" value="InterPro"/>
</dbReference>
<dbReference type="GO" id="GO:0009910">
    <property type="term" value="P:negative regulation of flower development"/>
    <property type="evidence" value="ECO:0007669"/>
    <property type="project" value="InterPro"/>
</dbReference>
<name>A0A6J1C334_MOMCH</name>
<dbReference type="RefSeq" id="XP_022134825.1">
    <property type="nucleotide sequence ID" value="XM_022279133.1"/>
</dbReference>
<dbReference type="RefSeq" id="XP_022134818.1">
    <property type="nucleotide sequence ID" value="XM_022279126.1"/>
</dbReference>
<dbReference type="PANTHER" id="PTHR35504">
    <property type="entry name" value="PROTEIN EMBRYONIC FLOWER 1"/>
    <property type="match status" value="1"/>
</dbReference>
<evidence type="ECO:0000256" key="1">
    <source>
        <dbReference type="SAM" id="MobiDB-lite"/>
    </source>
</evidence>
<accession>A0A6J1C334</accession>
<organism evidence="2 3">
    <name type="scientific">Momordica charantia</name>
    <name type="common">Bitter gourd</name>
    <name type="synonym">Balsam pear</name>
    <dbReference type="NCBI Taxonomy" id="3673"/>
    <lineage>
        <taxon>Eukaryota</taxon>
        <taxon>Viridiplantae</taxon>
        <taxon>Streptophyta</taxon>
        <taxon>Embryophyta</taxon>
        <taxon>Tracheophyta</taxon>
        <taxon>Spermatophyta</taxon>
        <taxon>Magnoliopsida</taxon>
        <taxon>eudicotyledons</taxon>
        <taxon>Gunneridae</taxon>
        <taxon>Pentapetalae</taxon>
        <taxon>rosids</taxon>
        <taxon>fabids</taxon>
        <taxon>Cucurbitales</taxon>
        <taxon>Cucurbitaceae</taxon>
        <taxon>Momordiceae</taxon>
        <taxon>Momordica</taxon>
    </lineage>
</organism>
<dbReference type="GeneID" id="111006996"/>
<dbReference type="Proteomes" id="UP000504603">
    <property type="component" value="Unplaced"/>
</dbReference>
<reference evidence="3 4" key="1">
    <citation type="submission" date="2025-04" db="UniProtKB">
        <authorList>
            <consortium name="RefSeq"/>
        </authorList>
    </citation>
    <scope>IDENTIFICATION</scope>
    <source>
        <strain evidence="3 4">OHB3-1</strain>
    </source>
</reference>
<dbReference type="AlphaFoldDB" id="A0A6J1C334"/>
<feature type="region of interest" description="Disordered" evidence="1">
    <location>
        <begin position="317"/>
        <end position="351"/>
    </location>
</feature>
<feature type="compositionally biased region" description="Basic and acidic residues" evidence="1">
    <location>
        <begin position="511"/>
        <end position="526"/>
    </location>
</feature>
<feature type="compositionally biased region" description="Basic and acidic residues" evidence="1">
    <location>
        <begin position="317"/>
        <end position="341"/>
    </location>
</feature>
<dbReference type="InterPro" id="IPR034583">
    <property type="entry name" value="EMF1"/>
</dbReference>
<protein>
    <submittedName>
        <fullName evidence="3 4">Protein EMBRYONIC FLOWER 1-like isoform X1</fullName>
    </submittedName>
</protein>
<dbReference type="KEGG" id="mcha:111006996"/>
<feature type="region of interest" description="Disordered" evidence="1">
    <location>
        <begin position="496"/>
        <end position="539"/>
    </location>
</feature>
<dbReference type="OrthoDB" id="754229at2759"/>
<evidence type="ECO:0000313" key="3">
    <source>
        <dbReference type="RefSeq" id="XP_022134818.1"/>
    </source>
</evidence>
<dbReference type="PANTHER" id="PTHR35504:SF1">
    <property type="entry name" value="PROTEIN EMBRYONIC FLOWER 1"/>
    <property type="match status" value="1"/>
</dbReference>
<proteinExistence type="predicted"/>